<name>A0A8J6P2V0_9BACT</name>
<protein>
    <submittedName>
        <fullName evidence="1">Uncharacterized protein</fullName>
    </submittedName>
</protein>
<evidence type="ECO:0000313" key="2">
    <source>
        <dbReference type="Proteomes" id="UP000605201"/>
    </source>
</evidence>
<dbReference type="EMBL" id="JACNIG010000301">
    <property type="protein sequence ID" value="MBC8433443.1"/>
    <property type="molecule type" value="Genomic_DNA"/>
</dbReference>
<proteinExistence type="predicted"/>
<dbReference type="AlphaFoldDB" id="A0A8J6P2V0"/>
<dbReference type="Proteomes" id="UP000605201">
    <property type="component" value="Unassembled WGS sequence"/>
</dbReference>
<reference evidence="1 2" key="1">
    <citation type="submission" date="2020-08" db="EMBL/GenBank/DDBJ databases">
        <title>Bridging the membrane lipid divide: bacteria of the FCB group superphylum have the potential to synthesize archaeal ether lipids.</title>
        <authorList>
            <person name="Villanueva L."/>
            <person name="Von Meijenfeldt F.A.B."/>
            <person name="Westbye A.B."/>
            <person name="Yadav S."/>
            <person name="Hopmans E.C."/>
            <person name="Dutilh B.E."/>
            <person name="Sinninghe Damste J.S."/>
        </authorList>
    </citation>
    <scope>NUCLEOTIDE SEQUENCE [LARGE SCALE GENOMIC DNA]</scope>
    <source>
        <strain evidence="1">NIOZ-UU17</strain>
    </source>
</reference>
<evidence type="ECO:0000313" key="1">
    <source>
        <dbReference type="EMBL" id="MBC8433443.1"/>
    </source>
</evidence>
<organism evidence="1 2">
    <name type="scientific">Candidatus Desulfatibia vada</name>
    <dbReference type="NCBI Taxonomy" id="2841696"/>
    <lineage>
        <taxon>Bacteria</taxon>
        <taxon>Pseudomonadati</taxon>
        <taxon>Thermodesulfobacteriota</taxon>
        <taxon>Desulfobacteria</taxon>
        <taxon>Desulfobacterales</taxon>
        <taxon>Desulfobacterales incertae sedis</taxon>
        <taxon>Candidatus Desulfatibia</taxon>
    </lineage>
</organism>
<accession>A0A8J6P2V0</accession>
<sequence>MRTNPNLRIQDGFKIPLLCSSCEKLLNAFETPFAREIFYPLHKEDKFRLKYRDWCLKFAVSVSWRSLLYLLNYAEDNGPPFPEEVSASINAALELWRKFLLGKKRNPGKFEQHLLPLAQIQSFTGDKNLPDFIHRYFFLSVDVDVAWNEERAFVYTKMCRIILFGRLYDVKPKMWKGLKVSANRGIIGPKTMKIGQDTLNYIFSRVKNAALMENSLSEVQKEKIHKSSQKDINRILSSETMRAWDYDNKINSKH</sequence>
<gene>
    <name evidence="1" type="ORF">H8D96_16155</name>
</gene>
<comment type="caution">
    <text evidence="1">The sequence shown here is derived from an EMBL/GenBank/DDBJ whole genome shotgun (WGS) entry which is preliminary data.</text>
</comment>